<evidence type="ECO:0000313" key="3">
    <source>
        <dbReference type="Proteomes" id="UP000297703"/>
    </source>
</evidence>
<name>A0A4D9DSW9_9SAUR</name>
<keyword evidence="3" id="KW-1185">Reference proteome</keyword>
<comment type="caution">
    <text evidence="2">The sequence shown here is derived from an EMBL/GenBank/DDBJ whole genome shotgun (WGS) entry which is preliminary data.</text>
</comment>
<dbReference type="EMBL" id="QXTE01000271">
    <property type="protein sequence ID" value="TFK00427.1"/>
    <property type="molecule type" value="Genomic_DNA"/>
</dbReference>
<reference evidence="2 3" key="1">
    <citation type="submission" date="2019-04" db="EMBL/GenBank/DDBJ databases">
        <title>Draft genome of the big-headed turtle Platysternon megacephalum.</title>
        <authorList>
            <person name="Gong S."/>
        </authorList>
    </citation>
    <scope>NUCLEOTIDE SEQUENCE [LARGE SCALE GENOMIC DNA]</scope>
    <source>
        <strain evidence="2">DO16091913</strain>
        <tissue evidence="2">Muscle</tissue>
    </source>
</reference>
<gene>
    <name evidence="2" type="ORF">DR999_PMT17477</name>
</gene>
<evidence type="ECO:0000313" key="2">
    <source>
        <dbReference type="EMBL" id="TFK00427.1"/>
    </source>
</evidence>
<dbReference type="AlphaFoldDB" id="A0A4D9DSW9"/>
<dbReference type="Proteomes" id="UP000297703">
    <property type="component" value="Unassembled WGS sequence"/>
</dbReference>
<organism evidence="2 3">
    <name type="scientific">Platysternon megacephalum</name>
    <name type="common">big-headed turtle</name>
    <dbReference type="NCBI Taxonomy" id="55544"/>
    <lineage>
        <taxon>Eukaryota</taxon>
        <taxon>Metazoa</taxon>
        <taxon>Chordata</taxon>
        <taxon>Craniata</taxon>
        <taxon>Vertebrata</taxon>
        <taxon>Euteleostomi</taxon>
        <taxon>Archelosauria</taxon>
        <taxon>Testudinata</taxon>
        <taxon>Testudines</taxon>
        <taxon>Cryptodira</taxon>
        <taxon>Durocryptodira</taxon>
        <taxon>Testudinoidea</taxon>
        <taxon>Platysternidae</taxon>
        <taxon>Platysternon</taxon>
    </lineage>
</organism>
<evidence type="ECO:0000256" key="1">
    <source>
        <dbReference type="SAM" id="MobiDB-lite"/>
    </source>
</evidence>
<accession>A0A4D9DSW9</accession>
<reference evidence="2 3" key="2">
    <citation type="submission" date="2019-04" db="EMBL/GenBank/DDBJ databases">
        <title>The genome sequence of big-headed turtle.</title>
        <authorList>
            <person name="Gong S."/>
        </authorList>
    </citation>
    <scope>NUCLEOTIDE SEQUENCE [LARGE SCALE GENOMIC DNA]</scope>
    <source>
        <strain evidence="2">DO16091913</strain>
        <tissue evidence="2">Muscle</tissue>
    </source>
</reference>
<proteinExistence type="predicted"/>
<sequence length="113" mass="12037">MERPSALGREAGPPAQSPGDAHPATAPRMQRTDLQNGQSAASHHSTQSTAAWQGISLLSSGQSWQEHALHRQQKSPSPPDTDWAPFMPTLAQLGCSLAGQPRGGFLYLPQTNT</sequence>
<feature type="region of interest" description="Disordered" evidence="1">
    <location>
        <begin position="1"/>
        <end position="86"/>
    </location>
</feature>
<feature type="compositionally biased region" description="Low complexity" evidence="1">
    <location>
        <begin position="38"/>
        <end position="51"/>
    </location>
</feature>
<protein>
    <submittedName>
        <fullName evidence="2">Lipoma HMGIC fusion partner-like 4 protein</fullName>
    </submittedName>
</protein>
<feature type="compositionally biased region" description="Polar residues" evidence="1">
    <location>
        <begin position="56"/>
        <end position="65"/>
    </location>
</feature>